<sequence>MRTPTQAVEWANRVKAGYSGYCLQFVRSAFGVAAKHASAKDAWLATTRRHTDRTPPAGVPVWFSFDSGVNRNYWHVAISLGGGRIRTTSYPRSGVVGNTTITGLEKAWSGVGTTYLGWSEDINGVRVYTPAAPPPAPSAPSPEEDDMPTVGEIWSAEFGRGDRRITAGDLITQVDDILAEVADLRVEVGNITKIVASLDTSESRVKQLYDRRTSIDKIGPLLDRVDALADLVEKALTNNREV</sequence>
<evidence type="ECO:0000313" key="1">
    <source>
        <dbReference type="EMBL" id="TDE91592.1"/>
    </source>
</evidence>
<reference evidence="1 2" key="1">
    <citation type="submission" date="2019-03" db="EMBL/GenBank/DDBJ databases">
        <title>Genomic features of bacteria from cold environments.</title>
        <authorList>
            <person name="Shen L."/>
        </authorList>
    </citation>
    <scope>NUCLEOTIDE SEQUENCE [LARGE SCALE GENOMIC DNA]</scope>
    <source>
        <strain evidence="2">T3246-1</strain>
    </source>
</reference>
<organism evidence="1 2">
    <name type="scientific">Occultella glacieicola</name>
    <dbReference type="NCBI Taxonomy" id="2518684"/>
    <lineage>
        <taxon>Bacteria</taxon>
        <taxon>Bacillati</taxon>
        <taxon>Actinomycetota</taxon>
        <taxon>Actinomycetes</taxon>
        <taxon>Micrococcales</taxon>
        <taxon>Ruaniaceae</taxon>
        <taxon>Occultella</taxon>
    </lineage>
</organism>
<accession>A0ABY2E0Y4</accession>
<name>A0ABY2E0Y4_9MICO</name>
<dbReference type="RefSeq" id="WP_133108626.1">
    <property type="nucleotide sequence ID" value="NZ_SMNA01000007.1"/>
</dbReference>
<comment type="caution">
    <text evidence="1">The sequence shown here is derived from an EMBL/GenBank/DDBJ whole genome shotgun (WGS) entry which is preliminary data.</text>
</comment>
<gene>
    <name evidence="1" type="ORF">EXU48_15720</name>
</gene>
<evidence type="ECO:0008006" key="3">
    <source>
        <dbReference type="Google" id="ProtNLM"/>
    </source>
</evidence>
<dbReference type="Proteomes" id="UP000504882">
    <property type="component" value="Unassembled WGS sequence"/>
</dbReference>
<dbReference type="EMBL" id="SMNA01000007">
    <property type="protein sequence ID" value="TDE91592.1"/>
    <property type="molecule type" value="Genomic_DNA"/>
</dbReference>
<keyword evidence="2" id="KW-1185">Reference proteome</keyword>
<evidence type="ECO:0000313" key="2">
    <source>
        <dbReference type="Proteomes" id="UP000504882"/>
    </source>
</evidence>
<proteinExistence type="predicted"/>
<protein>
    <recommendedName>
        <fullName evidence="3">Peptidase C51 domain-containing protein</fullName>
    </recommendedName>
</protein>